<dbReference type="GO" id="GO:0015419">
    <property type="term" value="F:ABC-type sulfate transporter activity"/>
    <property type="evidence" value="ECO:0007669"/>
    <property type="project" value="InterPro"/>
</dbReference>
<keyword evidence="3" id="KW-0813">Transport</keyword>
<dbReference type="PROSITE" id="PS50928">
    <property type="entry name" value="ABC_TM1"/>
    <property type="match status" value="1"/>
</dbReference>
<comment type="function">
    <text evidence="8">Part of the ABC transporter complex CysAWTP (TC 3.A.1.6.1) involved in sulfate/thiosulfate import. Probably responsible for the translocation of the substrate across the membrane.</text>
</comment>
<sequence length="293" mass="31799">MAGIVPIQIKTAKTTQAERRAVKGSKLVPVILTTIAILFFVLMLIVPLISVFVKAFEQGANLYFASITDPIALKAIKLTLITIAITVPINTVFGLTAAWAIAKFRFKGKNVLITFIDLPFSISPVVAGLIFVLLFSTSHGLFAPLLNAWGIKIIFAQPGIILATLFVTLPFVARELIPLMEAQGTAEEEAALTLGASGWKTFWLITLPNIKWALLYGIMLTTARAAGEFGAVSVVSGHIRGLTNTVPLHVEILYNEYKFSAAFAVASLLTLIALINLIVKNVAHWKIQQQSKM</sequence>
<evidence type="ECO:0000256" key="1">
    <source>
        <dbReference type="ARBA" id="ARBA00004141"/>
    </source>
</evidence>
<protein>
    <submittedName>
        <fullName evidence="11">Sulfate transport system permease protein CysW</fullName>
    </submittedName>
</protein>
<comment type="caution">
    <text evidence="11">The sequence shown here is derived from an EMBL/GenBank/DDBJ whole genome shotgun (WGS) entry which is preliminary data.</text>
</comment>
<evidence type="ECO:0000256" key="2">
    <source>
        <dbReference type="ARBA" id="ARBA00011779"/>
    </source>
</evidence>
<evidence type="ECO:0000256" key="4">
    <source>
        <dbReference type="ARBA" id="ARBA00022692"/>
    </source>
</evidence>
<feature type="transmembrane region" description="Helical" evidence="9">
    <location>
        <begin position="76"/>
        <end position="99"/>
    </location>
</feature>
<proteinExistence type="predicted"/>
<keyword evidence="4 9" id="KW-0812">Transmembrane</keyword>
<keyword evidence="5 9" id="KW-1133">Transmembrane helix</keyword>
<comment type="subcellular location">
    <subcellularLocation>
        <location evidence="1">Membrane</location>
        <topology evidence="1">Multi-pass membrane protein</topology>
    </subcellularLocation>
</comment>
<evidence type="ECO:0000259" key="10">
    <source>
        <dbReference type="PROSITE" id="PS50928"/>
    </source>
</evidence>
<evidence type="ECO:0000313" key="12">
    <source>
        <dbReference type="Proteomes" id="UP000019109"/>
    </source>
</evidence>
<dbReference type="InterPro" id="IPR000515">
    <property type="entry name" value="MetI-like"/>
</dbReference>
<evidence type="ECO:0000256" key="6">
    <source>
        <dbReference type="ARBA" id="ARBA00023032"/>
    </source>
</evidence>
<evidence type="ECO:0000256" key="8">
    <source>
        <dbReference type="ARBA" id="ARBA00025323"/>
    </source>
</evidence>
<dbReference type="OrthoDB" id="9774448at2"/>
<dbReference type="Proteomes" id="UP000019109">
    <property type="component" value="Unassembled WGS sequence"/>
</dbReference>
<keyword evidence="12" id="KW-1185">Reference proteome</keyword>
<dbReference type="Gene3D" id="1.10.3720.10">
    <property type="entry name" value="MetI-like"/>
    <property type="match status" value="1"/>
</dbReference>
<gene>
    <name evidence="11" type="ORF">JCM21531_3707</name>
</gene>
<dbReference type="NCBIfam" id="TIGR02140">
    <property type="entry name" value="permease_CysW"/>
    <property type="match status" value="1"/>
</dbReference>
<evidence type="ECO:0000256" key="5">
    <source>
        <dbReference type="ARBA" id="ARBA00022989"/>
    </source>
</evidence>
<dbReference type="PANTHER" id="PTHR30406:SF1">
    <property type="entry name" value="SULFATE TRANSPORT SYSTEM PERMEASE PROTEIN CYSW"/>
    <property type="match status" value="1"/>
</dbReference>
<keyword evidence="6" id="KW-0764">Sulfate transport</keyword>
<evidence type="ECO:0000256" key="7">
    <source>
        <dbReference type="ARBA" id="ARBA00023136"/>
    </source>
</evidence>
<dbReference type="RefSeq" id="WP_038290666.1">
    <property type="nucleotide sequence ID" value="NZ_BAVR01000056.1"/>
</dbReference>
<dbReference type="EMBL" id="BAVR01000056">
    <property type="protein sequence ID" value="GAE90121.1"/>
    <property type="molecule type" value="Genomic_DNA"/>
</dbReference>
<dbReference type="InterPro" id="IPR005667">
    <property type="entry name" value="Sulph_transpt2"/>
</dbReference>
<evidence type="ECO:0000256" key="3">
    <source>
        <dbReference type="ARBA" id="ARBA00022448"/>
    </source>
</evidence>
<feature type="transmembrane region" description="Helical" evidence="9">
    <location>
        <begin position="27"/>
        <end position="56"/>
    </location>
</feature>
<name>W4VAB7_9FIRM</name>
<feature type="domain" description="ABC transmembrane type-1" evidence="10">
    <location>
        <begin position="76"/>
        <end position="280"/>
    </location>
</feature>
<organism evidence="11 12">
    <name type="scientific">Acetivibrio straminisolvens JCM 21531</name>
    <dbReference type="NCBI Taxonomy" id="1294263"/>
    <lineage>
        <taxon>Bacteria</taxon>
        <taxon>Bacillati</taxon>
        <taxon>Bacillota</taxon>
        <taxon>Clostridia</taxon>
        <taxon>Eubacteriales</taxon>
        <taxon>Oscillospiraceae</taxon>
        <taxon>Acetivibrio</taxon>
    </lineage>
</organism>
<reference evidence="11" key="1">
    <citation type="journal article" date="2014" name="Genome Announc.">
        <title>Draft Genome Sequence of Clostridium straminisolvens Strain JCM 21531T, Isolated from a Cellulose-Degrading Bacterial Community.</title>
        <authorList>
            <person name="Yuki M."/>
            <person name="Oshima K."/>
            <person name="Suda W."/>
            <person name="Sakamoto M."/>
            <person name="Kitamura K."/>
            <person name="Iida T."/>
            <person name="Hattori M."/>
            <person name="Ohkuma M."/>
        </authorList>
    </citation>
    <scope>NUCLEOTIDE SEQUENCE [LARGE SCALE GENOMIC DNA]</scope>
    <source>
        <strain evidence="11">JCM 21531</strain>
    </source>
</reference>
<feature type="transmembrane region" description="Helical" evidence="9">
    <location>
        <begin position="259"/>
        <end position="279"/>
    </location>
</feature>
<dbReference type="NCBIfam" id="TIGR00969">
    <property type="entry name" value="3a0106s02"/>
    <property type="match status" value="1"/>
</dbReference>
<dbReference type="SUPFAM" id="SSF161098">
    <property type="entry name" value="MetI-like"/>
    <property type="match status" value="1"/>
</dbReference>
<dbReference type="Pfam" id="PF00528">
    <property type="entry name" value="BPD_transp_1"/>
    <property type="match status" value="1"/>
</dbReference>
<comment type="subunit">
    <text evidence="2">The complex is composed of two ATP-binding proteins (CysA), two transmembrane proteins (CysT and CysW) and a solute-binding protein (CysP).</text>
</comment>
<evidence type="ECO:0000313" key="11">
    <source>
        <dbReference type="EMBL" id="GAE90121.1"/>
    </source>
</evidence>
<keyword evidence="7 9" id="KW-0472">Membrane</keyword>
<dbReference type="GO" id="GO:0005886">
    <property type="term" value="C:plasma membrane"/>
    <property type="evidence" value="ECO:0007669"/>
    <property type="project" value="InterPro"/>
</dbReference>
<dbReference type="InterPro" id="IPR011866">
    <property type="entry name" value="CysW_permease"/>
</dbReference>
<dbReference type="InterPro" id="IPR035906">
    <property type="entry name" value="MetI-like_sf"/>
</dbReference>
<dbReference type="CDD" id="cd06261">
    <property type="entry name" value="TM_PBP2"/>
    <property type="match status" value="1"/>
</dbReference>
<evidence type="ECO:0000256" key="9">
    <source>
        <dbReference type="SAM" id="Phobius"/>
    </source>
</evidence>
<dbReference type="PANTHER" id="PTHR30406">
    <property type="entry name" value="SULFATE TRANSPORT SYSTEM PERMEASE PROTEIN"/>
    <property type="match status" value="1"/>
</dbReference>
<dbReference type="AlphaFoldDB" id="W4VAB7"/>
<feature type="transmembrane region" description="Helical" evidence="9">
    <location>
        <begin position="111"/>
        <end position="134"/>
    </location>
</feature>
<dbReference type="STRING" id="1294263.JCM21531_3707"/>
<feature type="transmembrane region" description="Helical" evidence="9">
    <location>
        <begin position="154"/>
        <end position="173"/>
    </location>
</feature>
<accession>W4VAB7</accession>